<dbReference type="InterPro" id="IPR010982">
    <property type="entry name" value="Lambda_DNA-bd_dom_sf"/>
</dbReference>
<proteinExistence type="predicted"/>
<comment type="caution">
    <text evidence="2">The sequence shown here is derived from an EMBL/GenBank/DDBJ whole genome shotgun (WGS) entry which is preliminary data.</text>
</comment>
<dbReference type="Gene3D" id="1.10.260.40">
    <property type="entry name" value="lambda repressor-like DNA-binding domains"/>
    <property type="match status" value="1"/>
</dbReference>
<dbReference type="GO" id="GO:0003677">
    <property type="term" value="F:DNA binding"/>
    <property type="evidence" value="ECO:0007669"/>
    <property type="project" value="InterPro"/>
</dbReference>
<dbReference type="Proteomes" id="UP000574104">
    <property type="component" value="Unassembled WGS sequence"/>
</dbReference>
<feature type="domain" description="HTH cro/C1-type" evidence="1">
    <location>
        <begin position="7"/>
        <end position="59"/>
    </location>
</feature>
<dbReference type="SUPFAM" id="SSF47413">
    <property type="entry name" value="lambda repressor-like DNA-binding domains"/>
    <property type="match status" value="1"/>
</dbReference>
<organism evidence="2 3">
    <name type="scientific">Listeria booriae</name>
    <dbReference type="NCBI Taxonomy" id="1552123"/>
    <lineage>
        <taxon>Bacteria</taxon>
        <taxon>Bacillati</taxon>
        <taxon>Bacillota</taxon>
        <taxon>Bacilli</taxon>
        <taxon>Bacillales</taxon>
        <taxon>Listeriaceae</taxon>
        <taxon>Listeria</taxon>
    </lineage>
</organism>
<evidence type="ECO:0000313" key="3">
    <source>
        <dbReference type="Proteomes" id="UP000574104"/>
    </source>
</evidence>
<dbReference type="PROSITE" id="PS50943">
    <property type="entry name" value="HTH_CROC1"/>
    <property type="match status" value="1"/>
</dbReference>
<accession>A0A842AJ47</accession>
<dbReference type="AlphaFoldDB" id="A0A842AJ47"/>
<protein>
    <submittedName>
        <fullName evidence="2">Helix-turn-helix transcriptional regulator</fullName>
    </submittedName>
</protein>
<reference evidence="2 3" key="1">
    <citation type="submission" date="2020-03" db="EMBL/GenBank/DDBJ databases">
        <title>Soil Listeria distribution.</title>
        <authorList>
            <person name="Liao J."/>
            <person name="Wiedmann M."/>
        </authorList>
    </citation>
    <scope>NUCLEOTIDE SEQUENCE [LARGE SCALE GENOMIC DNA]</scope>
    <source>
        <strain evidence="2 3">FSL L7-1299</strain>
    </source>
</reference>
<evidence type="ECO:0000259" key="1">
    <source>
        <dbReference type="PROSITE" id="PS50943"/>
    </source>
</evidence>
<dbReference type="InterPro" id="IPR001387">
    <property type="entry name" value="Cro/C1-type_HTH"/>
</dbReference>
<dbReference type="EMBL" id="JAARSH010000005">
    <property type="protein sequence ID" value="MBC1616390.1"/>
    <property type="molecule type" value="Genomic_DNA"/>
</dbReference>
<gene>
    <name evidence="2" type="ORF">HB904_09330</name>
</gene>
<dbReference type="RefSeq" id="WP_185434371.1">
    <property type="nucleotide sequence ID" value="NZ_JAARSH010000005.1"/>
</dbReference>
<dbReference type="CDD" id="cd00093">
    <property type="entry name" value="HTH_XRE"/>
    <property type="match status" value="1"/>
</dbReference>
<dbReference type="SMART" id="SM00530">
    <property type="entry name" value="HTH_XRE"/>
    <property type="match status" value="1"/>
</dbReference>
<name>A0A842AJ47_9LIST</name>
<evidence type="ECO:0000313" key="2">
    <source>
        <dbReference type="EMBL" id="MBC1616390.1"/>
    </source>
</evidence>
<sequence length="111" mass="12820">MSTFDRIKKLAEERKIAMSRLEEDLNFGKNSLYKWKNQKPTIDKLQQVADYFQVSVDYLLGRTDIKNPLDGLEDAQFLDVDGLTPEDIAKVESVIAKLKEAQRTIDELENK</sequence>
<dbReference type="Pfam" id="PF13443">
    <property type="entry name" value="HTH_26"/>
    <property type="match status" value="1"/>
</dbReference>